<reference evidence="2 3" key="2">
    <citation type="submission" date="2019-01" db="EMBL/GenBank/DDBJ databases">
        <title>The decoding of complex shrimp genome reveals the adaptation for benthos swimmer, frequently molting mechanism and breeding impact on genome.</title>
        <authorList>
            <person name="Sun Y."/>
            <person name="Gao Y."/>
            <person name="Yu Y."/>
        </authorList>
    </citation>
    <scope>NUCLEOTIDE SEQUENCE [LARGE SCALE GENOMIC DNA]</scope>
    <source>
        <tissue evidence="2">Muscle</tissue>
    </source>
</reference>
<gene>
    <name evidence="2" type="ORF">C7M84_014011</name>
</gene>
<comment type="caution">
    <text evidence="2">The sequence shown here is derived from an EMBL/GenBank/DDBJ whole genome shotgun (WGS) entry which is preliminary data.</text>
</comment>
<keyword evidence="1" id="KW-0812">Transmembrane</keyword>
<feature type="transmembrane region" description="Helical" evidence="1">
    <location>
        <begin position="7"/>
        <end position="28"/>
    </location>
</feature>
<reference evidence="2 3" key="1">
    <citation type="submission" date="2018-04" db="EMBL/GenBank/DDBJ databases">
        <authorList>
            <person name="Zhang X."/>
            <person name="Yuan J."/>
            <person name="Li F."/>
            <person name="Xiang J."/>
        </authorList>
    </citation>
    <scope>NUCLEOTIDE SEQUENCE [LARGE SCALE GENOMIC DNA]</scope>
    <source>
        <tissue evidence="2">Muscle</tissue>
    </source>
</reference>
<organism evidence="2 3">
    <name type="scientific">Penaeus vannamei</name>
    <name type="common">Whiteleg shrimp</name>
    <name type="synonym">Litopenaeus vannamei</name>
    <dbReference type="NCBI Taxonomy" id="6689"/>
    <lineage>
        <taxon>Eukaryota</taxon>
        <taxon>Metazoa</taxon>
        <taxon>Ecdysozoa</taxon>
        <taxon>Arthropoda</taxon>
        <taxon>Crustacea</taxon>
        <taxon>Multicrustacea</taxon>
        <taxon>Malacostraca</taxon>
        <taxon>Eumalacostraca</taxon>
        <taxon>Eucarida</taxon>
        <taxon>Decapoda</taxon>
        <taxon>Dendrobranchiata</taxon>
        <taxon>Penaeoidea</taxon>
        <taxon>Penaeidae</taxon>
        <taxon>Penaeus</taxon>
    </lineage>
</organism>
<proteinExistence type="predicted"/>
<keyword evidence="3" id="KW-1185">Reference proteome</keyword>
<evidence type="ECO:0000313" key="3">
    <source>
        <dbReference type="Proteomes" id="UP000283509"/>
    </source>
</evidence>
<feature type="transmembrane region" description="Helical" evidence="1">
    <location>
        <begin position="107"/>
        <end position="131"/>
    </location>
</feature>
<evidence type="ECO:0000256" key="1">
    <source>
        <dbReference type="SAM" id="Phobius"/>
    </source>
</evidence>
<dbReference type="Proteomes" id="UP000283509">
    <property type="component" value="Unassembled WGS sequence"/>
</dbReference>
<feature type="transmembrane region" description="Helical" evidence="1">
    <location>
        <begin position="75"/>
        <end position="95"/>
    </location>
</feature>
<accession>A0A423SUK9</accession>
<sequence length="529" mass="57204">MSVRVPTLTFVLLLPFSLLVIPCFSFYFSSFIFTSNPISLTLVTLSRAPHPSSTLLVSLAPSNLYSFLSSASFPPFLLPLFYFFLLLTVLSLHPLNVFPPLSLLFQLLFLFFLCLVPLSTFISPLTPFLSLSSSHIPYSAFPPFPLPSLPPFPSSSLSSFSTVSITLLLTFLPPLPPLSSLSSSFPFLSNLFPRLQQLLPLPFLKFCPHLPFNLFFSSLTFPLFPLSPRYLLSRLLSLPLFLISYSPSFSLHLSLFSPSSLSLFFQQAFLPSSLPLMLPILLLSISPPLSQSFYNLFPRLRTSFHSPLAFPLPSSPSPPSPSLPLYSLPSLSLPSLLTHLLPPLLTPHLLSLPSLPLCSCPPSCPLSFLPLSPSSSLLLLNLAPPPYSPSLSPSFPSSIAPPPLLPSPPHFPPLLLPSALPCLSKPPPSSLAPPPSPLSSLPPSLPLCSILPLPLASLSSPSHSLLLLNSSPQFGETVSAINPRLMPAGSNRGYSVKIGFPIRSPASCHNVSSYRLPASGCPAFTIWAL</sequence>
<dbReference type="AlphaFoldDB" id="A0A423SUK9"/>
<keyword evidence="1" id="KW-1133">Transmembrane helix</keyword>
<keyword evidence="1" id="KW-0472">Membrane</keyword>
<dbReference type="EMBL" id="QCYY01002743">
    <property type="protein sequence ID" value="ROT67879.1"/>
    <property type="molecule type" value="Genomic_DNA"/>
</dbReference>
<protein>
    <submittedName>
        <fullName evidence="2">Uncharacterized protein</fullName>
    </submittedName>
</protein>
<name>A0A423SUK9_PENVA</name>
<evidence type="ECO:0000313" key="2">
    <source>
        <dbReference type="EMBL" id="ROT67879.1"/>
    </source>
</evidence>